<evidence type="ECO:0000313" key="6">
    <source>
        <dbReference type="EMBL" id="RMX88009.1"/>
    </source>
</evidence>
<dbReference type="PIRSF" id="PIRSF000137">
    <property type="entry name" value="Alcohol_oxidase"/>
    <property type="match status" value="1"/>
</dbReference>
<evidence type="ECO:0000256" key="1">
    <source>
        <dbReference type="ARBA" id="ARBA00010790"/>
    </source>
</evidence>
<gene>
    <name evidence="6" type="ORF">D0868_14886</name>
</gene>
<name>A0A3M6XBE8_HORWE</name>
<dbReference type="InterPro" id="IPR036188">
    <property type="entry name" value="FAD/NAD-bd_sf"/>
</dbReference>
<dbReference type="Pfam" id="PF00732">
    <property type="entry name" value="GMC_oxred_N"/>
    <property type="match status" value="1"/>
</dbReference>
<dbReference type="Pfam" id="PF05199">
    <property type="entry name" value="GMC_oxred_C"/>
    <property type="match status" value="1"/>
</dbReference>
<dbReference type="SUPFAM" id="SSF51905">
    <property type="entry name" value="FAD/NAD(P)-binding domain"/>
    <property type="match status" value="1"/>
</dbReference>
<accession>A0A3M6XBE8</accession>
<keyword evidence="3" id="KW-0732">Signal</keyword>
<dbReference type="Gene3D" id="3.50.50.60">
    <property type="entry name" value="FAD/NAD(P)-binding domain"/>
    <property type="match status" value="1"/>
</dbReference>
<feature type="domain" description="Glucose-methanol-choline oxidoreductase C-terminal" evidence="5">
    <location>
        <begin position="503"/>
        <end position="646"/>
    </location>
</feature>
<comment type="cofactor">
    <cofactor evidence="2">
        <name>FAD</name>
        <dbReference type="ChEBI" id="CHEBI:57692"/>
    </cofactor>
</comment>
<evidence type="ECO:0000256" key="3">
    <source>
        <dbReference type="SAM" id="SignalP"/>
    </source>
</evidence>
<reference evidence="6 7" key="1">
    <citation type="journal article" date="2018" name="BMC Genomics">
        <title>Genomic evidence for intraspecific hybridization in a clonal and extremely halotolerant yeast.</title>
        <authorList>
            <person name="Gostincar C."/>
            <person name="Stajich J.E."/>
            <person name="Zupancic J."/>
            <person name="Zalar P."/>
            <person name="Gunde-Cimerman N."/>
        </authorList>
    </citation>
    <scope>NUCLEOTIDE SEQUENCE [LARGE SCALE GENOMIC DNA]</scope>
    <source>
        <strain evidence="6 7">EXF-6654</strain>
    </source>
</reference>
<keyword evidence="2" id="KW-0285">Flavoprotein</keyword>
<feature type="signal peptide" evidence="3">
    <location>
        <begin position="1"/>
        <end position="37"/>
    </location>
</feature>
<organism evidence="6 7">
    <name type="scientific">Hortaea werneckii</name>
    <name type="common">Black yeast</name>
    <name type="synonym">Cladosporium werneckii</name>
    <dbReference type="NCBI Taxonomy" id="91943"/>
    <lineage>
        <taxon>Eukaryota</taxon>
        <taxon>Fungi</taxon>
        <taxon>Dikarya</taxon>
        <taxon>Ascomycota</taxon>
        <taxon>Pezizomycotina</taxon>
        <taxon>Dothideomycetes</taxon>
        <taxon>Dothideomycetidae</taxon>
        <taxon>Mycosphaerellales</taxon>
        <taxon>Teratosphaeriaceae</taxon>
        <taxon>Hortaea</taxon>
    </lineage>
</organism>
<dbReference type="EMBL" id="QWIK01002333">
    <property type="protein sequence ID" value="RMX88009.1"/>
    <property type="molecule type" value="Genomic_DNA"/>
</dbReference>
<dbReference type="PANTHER" id="PTHR11552:SF100">
    <property type="entry name" value="DEHYDROGENASE, PUTATIVE (AFU_ORTHOLOGUE AFUA_5G00630)-RELATED"/>
    <property type="match status" value="1"/>
</dbReference>
<evidence type="ECO:0000256" key="2">
    <source>
        <dbReference type="PIRSR" id="PIRSR000137-2"/>
    </source>
</evidence>
<dbReference type="GO" id="GO:0016614">
    <property type="term" value="F:oxidoreductase activity, acting on CH-OH group of donors"/>
    <property type="evidence" value="ECO:0007669"/>
    <property type="project" value="InterPro"/>
</dbReference>
<feature type="chain" id="PRO_5017976891" description="Glucose-methanol-choline oxidoreductase N-terminal domain-containing protein" evidence="3">
    <location>
        <begin position="38"/>
        <end position="684"/>
    </location>
</feature>
<evidence type="ECO:0000259" key="5">
    <source>
        <dbReference type="Pfam" id="PF05199"/>
    </source>
</evidence>
<evidence type="ECO:0008006" key="8">
    <source>
        <dbReference type="Google" id="ProtNLM"/>
    </source>
</evidence>
<feature type="binding site" evidence="2">
    <location>
        <position position="303"/>
    </location>
    <ligand>
        <name>FAD</name>
        <dbReference type="ChEBI" id="CHEBI:57692"/>
    </ligand>
</feature>
<dbReference type="GO" id="GO:0050660">
    <property type="term" value="F:flavin adenine dinucleotide binding"/>
    <property type="evidence" value="ECO:0007669"/>
    <property type="project" value="InterPro"/>
</dbReference>
<dbReference type="PANTHER" id="PTHR11552">
    <property type="entry name" value="GLUCOSE-METHANOL-CHOLINE GMC OXIDOREDUCTASE"/>
    <property type="match status" value="1"/>
</dbReference>
<dbReference type="SUPFAM" id="SSF54373">
    <property type="entry name" value="FAD-linked reductases, C-terminal domain"/>
    <property type="match status" value="1"/>
</dbReference>
<protein>
    <recommendedName>
        <fullName evidence="8">Glucose-methanol-choline oxidoreductase N-terminal domain-containing protein</fullName>
    </recommendedName>
</protein>
<proteinExistence type="inferred from homology"/>
<dbReference type="InterPro" id="IPR000172">
    <property type="entry name" value="GMC_OxRdtase_N"/>
</dbReference>
<feature type="domain" description="Glucose-methanol-choline oxidoreductase N-terminal" evidence="4">
    <location>
        <begin position="256"/>
        <end position="396"/>
    </location>
</feature>
<dbReference type="Proteomes" id="UP000282582">
    <property type="component" value="Unassembled WGS sequence"/>
</dbReference>
<evidence type="ECO:0000313" key="7">
    <source>
        <dbReference type="Proteomes" id="UP000282582"/>
    </source>
</evidence>
<comment type="similarity">
    <text evidence="1">Belongs to the GMC oxidoreductase family.</text>
</comment>
<dbReference type="InterPro" id="IPR007867">
    <property type="entry name" value="GMC_OxRtase_C"/>
</dbReference>
<comment type="caution">
    <text evidence="6">The sequence shown here is derived from an EMBL/GenBank/DDBJ whole genome shotgun (WGS) entry which is preliminary data.</text>
</comment>
<dbReference type="InterPro" id="IPR012132">
    <property type="entry name" value="GMC_OxRdtase"/>
</dbReference>
<dbReference type="Gene3D" id="3.30.560.10">
    <property type="entry name" value="Glucose Oxidase, domain 3"/>
    <property type="match status" value="1"/>
</dbReference>
<dbReference type="AlphaFoldDB" id="A0A3M6XBE8"/>
<keyword evidence="2" id="KW-0274">FAD</keyword>
<sequence length="684" mass="73626">MKKRHGLRPSAAPICTLTFNIMRFLTFLSLLAGTAFAAPHGRQSEDYEYIVVGSGPGGGPLASRLARAGHSTLLIEAGDDQGSNANYSVPGYQGLVAQDPKMRWDMYCNHYQDLEQAKRDPKFSYDIGKGEVYTGLNPPDGAEPLGVLYPRAGTLGGCNAHNALIWVEPHASDWSNIQSITGDDTWNPDNMHDVYLEDRVHSWQPVHPTDPTILARDLVLTRHLLGGAATKGLTSLPVVDGLTGILPTLLVDPNGDFPGRDSKEGFFQIPLIQQGGARKSVRERIVDTINEGYPLTVKSNTFVTKVDFDQINGTAHATGVQYLEGSYLYRASPLSGGEGTPGSARASKEVILSGGTYNTVQMLKLSGIGPRSELESHGIEVNSDLPGVGTNMQDRYEIPLSVVHPDPFAILDGCTFDMKSDDKCYTQWRNNLNILAARGAYATNGLAAAMAQVSTTSPTGDVDLYIFGGPVNFIGYFPRWGDFAVSDHKHFSWYALKAHSQNRAGTVTLRSTDPLDPPEINFNYFDEGTTANGEDQADLQSLVEALRTGREALANYADYPILGGSGFEEERPGANVTSDEDLKQYIRDQAWGHHACCTAKIGADDDAMAVLDSKFRVRGVAGLRVVDASVFPRIPGVFIQAPIMMVSEKAADAILGQEDAGQDGGDDGSGLLGLDVSLGLGVGL</sequence>
<evidence type="ECO:0000259" key="4">
    <source>
        <dbReference type="Pfam" id="PF00732"/>
    </source>
</evidence>
<dbReference type="VEuPathDB" id="FungiDB:BTJ68_01301"/>